<evidence type="ECO:0000256" key="4">
    <source>
        <dbReference type="ARBA" id="ARBA00022989"/>
    </source>
</evidence>
<accession>X0YBV0</accession>
<comment type="caution">
    <text evidence="8">The sequence shown here is derived from an EMBL/GenBank/DDBJ whole genome shotgun (WGS) entry which is preliminary data.</text>
</comment>
<dbReference type="GO" id="GO:0005886">
    <property type="term" value="C:plasma membrane"/>
    <property type="evidence" value="ECO:0007669"/>
    <property type="project" value="UniProtKB-SubCell"/>
</dbReference>
<keyword evidence="3 6" id="KW-0812">Transmembrane</keyword>
<protein>
    <recommendedName>
        <fullName evidence="7">Type II secretion system protein GspF domain-containing protein</fullName>
    </recommendedName>
</protein>
<feature type="non-terminal residue" evidence="8">
    <location>
        <position position="1"/>
    </location>
</feature>
<dbReference type="Pfam" id="PF00482">
    <property type="entry name" value="T2SSF"/>
    <property type="match status" value="1"/>
</dbReference>
<evidence type="ECO:0000259" key="7">
    <source>
        <dbReference type="Pfam" id="PF00482"/>
    </source>
</evidence>
<feature type="transmembrane region" description="Helical" evidence="6">
    <location>
        <begin position="73"/>
        <end position="94"/>
    </location>
</feature>
<name>X0YBV0_9ZZZZ</name>
<evidence type="ECO:0000256" key="5">
    <source>
        <dbReference type="ARBA" id="ARBA00023136"/>
    </source>
</evidence>
<evidence type="ECO:0000256" key="2">
    <source>
        <dbReference type="ARBA" id="ARBA00022475"/>
    </source>
</evidence>
<feature type="non-terminal residue" evidence="8">
    <location>
        <position position="251"/>
    </location>
</feature>
<keyword evidence="2" id="KW-1003">Cell membrane</keyword>
<organism evidence="8">
    <name type="scientific">marine sediment metagenome</name>
    <dbReference type="NCBI Taxonomy" id="412755"/>
    <lineage>
        <taxon>unclassified sequences</taxon>
        <taxon>metagenomes</taxon>
        <taxon>ecological metagenomes</taxon>
    </lineage>
</organism>
<reference evidence="8" key="1">
    <citation type="journal article" date="2014" name="Front. Microbiol.">
        <title>High frequency of phylogenetically diverse reductive dehalogenase-homologous genes in deep subseafloor sedimentary metagenomes.</title>
        <authorList>
            <person name="Kawai M."/>
            <person name="Futagami T."/>
            <person name="Toyoda A."/>
            <person name="Takaki Y."/>
            <person name="Nishi S."/>
            <person name="Hori S."/>
            <person name="Arai W."/>
            <person name="Tsubouchi T."/>
            <person name="Morono Y."/>
            <person name="Uchiyama I."/>
            <person name="Ito T."/>
            <person name="Fujiyama A."/>
            <person name="Inagaki F."/>
            <person name="Takami H."/>
        </authorList>
    </citation>
    <scope>NUCLEOTIDE SEQUENCE</scope>
    <source>
        <strain evidence="8">Expedition CK06-06</strain>
    </source>
</reference>
<evidence type="ECO:0000256" key="1">
    <source>
        <dbReference type="ARBA" id="ARBA00004651"/>
    </source>
</evidence>
<comment type="subcellular location">
    <subcellularLocation>
        <location evidence="1">Cell membrane</location>
        <topology evidence="1">Multi-pass membrane protein</topology>
    </subcellularLocation>
</comment>
<feature type="transmembrane region" description="Helical" evidence="6">
    <location>
        <begin position="41"/>
        <end position="67"/>
    </location>
</feature>
<feature type="domain" description="Type II secretion system protein GspF" evidence="7">
    <location>
        <begin position="114"/>
        <end position="238"/>
    </location>
</feature>
<gene>
    <name evidence="8" type="ORF">S01H1_65084</name>
</gene>
<evidence type="ECO:0000313" key="8">
    <source>
        <dbReference type="EMBL" id="GAG34311.1"/>
    </source>
</evidence>
<sequence>AHRVLVPMAERVSKLIIALLPPAFIARTRGRLVAAGQPVSLPAFFALVLVMSILLPGALFLVAWVASEGSPAANIYLLIPVLAGVGALLPFVWLSRQVRARQLAIWKSLPDAFDLITTCVEAGLSLDASFRRVSEKLAGPVSEEFADLLREVAMGKARRDALRDMGERTGVADLQTFANAIAQAEEVGTSMGTVLRVQAAQMRLRRTQRAEEEARRAPAKMVFPLVFFILPSLFVVILGPVLIEVFELMAD</sequence>
<dbReference type="PANTHER" id="PTHR35007">
    <property type="entry name" value="INTEGRAL MEMBRANE PROTEIN-RELATED"/>
    <property type="match status" value="1"/>
</dbReference>
<dbReference type="AlphaFoldDB" id="X0YBV0"/>
<keyword evidence="4 6" id="KW-1133">Transmembrane helix</keyword>
<evidence type="ECO:0000256" key="3">
    <source>
        <dbReference type="ARBA" id="ARBA00022692"/>
    </source>
</evidence>
<dbReference type="PANTHER" id="PTHR35007:SF2">
    <property type="entry name" value="PILUS ASSEMBLE PROTEIN"/>
    <property type="match status" value="1"/>
</dbReference>
<keyword evidence="5 6" id="KW-0472">Membrane</keyword>
<proteinExistence type="predicted"/>
<feature type="transmembrane region" description="Helical" evidence="6">
    <location>
        <begin position="222"/>
        <end position="243"/>
    </location>
</feature>
<evidence type="ECO:0000256" key="6">
    <source>
        <dbReference type="SAM" id="Phobius"/>
    </source>
</evidence>
<dbReference type="EMBL" id="BARS01042944">
    <property type="protein sequence ID" value="GAG34311.1"/>
    <property type="molecule type" value="Genomic_DNA"/>
</dbReference>
<dbReference type="InterPro" id="IPR018076">
    <property type="entry name" value="T2SS_GspF_dom"/>
</dbReference>